<accession>A0ABZ2LLZ9</accession>
<reference evidence="1" key="1">
    <citation type="submission" date="2021-12" db="EMBL/GenBank/DDBJ databases">
        <title>Discovery of the Pendulisporaceae a myxobacterial family with distinct sporulation behavior and unique specialized metabolism.</title>
        <authorList>
            <person name="Garcia R."/>
            <person name="Popoff A."/>
            <person name="Bader C.D."/>
            <person name="Loehr J."/>
            <person name="Walesch S."/>
            <person name="Walt C."/>
            <person name="Boldt J."/>
            <person name="Bunk B."/>
            <person name="Haeckl F.J.F.P.J."/>
            <person name="Gunesch A.P."/>
            <person name="Birkelbach J."/>
            <person name="Nuebel U."/>
            <person name="Pietschmann T."/>
            <person name="Bach T."/>
            <person name="Mueller R."/>
        </authorList>
    </citation>
    <scope>NUCLEOTIDE SEQUENCE</scope>
    <source>
        <strain evidence="1">MSr11367</strain>
    </source>
</reference>
<sequence>MWQYAAGNAPHVELRGRQTNVVADIAFSPDGSEMHLQSFATLDQSLEQLVLALEEAAFRLLEHENDAYIAGDFAEVMKFAKWRNDLRRVADALSVAPNVARQLQPNGRNTFVHSLGPDESGVRPIPALALGGAAVGIRARLGQ</sequence>
<organism evidence="1 2">
    <name type="scientific">Pendulispora rubella</name>
    <dbReference type="NCBI Taxonomy" id="2741070"/>
    <lineage>
        <taxon>Bacteria</taxon>
        <taxon>Pseudomonadati</taxon>
        <taxon>Myxococcota</taxon>
        <taxon>Myxococcia</taxon>
        <taxon>Myxococcales</taxon>
        <taxon>Sorangiineae</taxon>
        <taxon>Pendulisporaceae</taxon>
        <taxon>Pendulispora</taxon>
    </lineage>
</organism>
<gene>
    <name evidence="1" type="ORF">LVJ94_25830</name>
</gene>
<name>A0ABZ2LLZ9_9BACT</name>
<evidence type="ECO:0000313" key="1">
    <source>
        <dbReference type="EMBL" id="WXB10634.1"/>
    </source>
</evidence>
<proteinExistence type="predicted"/>
<dbReference type="RefSeq" id="WP_394840309.1">
    <property type="nucleotide sequence ID" value="NZ_CP089929.1"/>
</dbReference>
<keyword evidence="2" id="KW-1185">Reference proteome</keyword>
<protein>
    <submittedName>
        <fullName evidence="1">Uncharacterized protein</fullName>
    </submittedName>
</protein>
<dbReference type="Proteomes" id="UP001374803">
    <property type="component" value="Chromosome"/>
</dbReference>
<evidence type="ECO:0000313" key="2">
    <source>
        <dbReference type="Proteomes" id="UP001374803"/>
    </source>
</evidence>
<dbReference type="EMBL" id="CP089983">
    <property type="protein sequence ID" value="WXB10634.1"/>
    <property type="molecule type" value="Genomic_DNA"/>
</dbReference>